<proteinExistence type="inferred from homology"/>
<dbReference type="Pfam" id="PF13193">
    <property type="entry name" value="AMP-binding_C"/>
    <property type="match status" value="1"/>
</dbReference>
<dbReference type="InterPro" id="IPR045851">
    <property type="entry name" value="AMP-bd_C_sf"/>
</dbReference>
<comment type="similarity">
    <text evidence="1">Belongs to the ATP-dependent AMP-binding enzyme family.</text>
</comment>
<dbReference type="EMBL" id="PYZH01000014">
    <property type="protein sequence ID" value="PTF16139.1"/>
    <property type="molecule type" value="Genomic_DNA"/>
</dbReference>
<dbReference type="Gene3D" id="3.30.300.30">
    <property type="match status" value="1"/>
</dbReference>
<feature type="domain" description="AMP-dependent synthetase/ligase" evidence="5">
    <location>
        <begin position="12"/>
        <end position="325"/>
    </location>
</feature>
<dbReference type="PANTHER" id="PTHR43201">
    <property type="entry name" value="ACYL-COA SYNTHETASE"/>
    <property type="match status" value="1"/>
</dbReference>
<dbReference type="RefSeq" id="WP_107506017.1">
    <property type="nucleotide sequence ID" value="NZ_CP130489.1"/>
</dbReference>
<evidence type="ECO:0000313" key="7">
    <source>
        <dbReference type="EMBL" id="PTE73393.1"/>
    </source>
</evidence>
<name>A0A2T4KS45_9STAP</name>
<dbReference type="Pfam" id="PF00501">
    <property type="entry name" value="AMP-binding"/>
    <property type="match status" value="1"/>
</dbReference>
<dbReference type="InterPro" id="IPR025110">
    <property type="entry name" value="AMP-bd_C"/>
</dbReference>
<protein>
    <recommendedName>
        <fullName evidence="2">Putative long chain fatty acid-CoA ligase VraA</fullName>
    </recommendedName>
    <alternativeName>
        <fullName evidence="4">Acyl-CoA synthetase</fullName>
    </alternativeName>
</protein>
<dbReference type="SUPFAM" id="SSF56801">
    <property type="entry name" value="Acetyl-CoA synthetase-like"/>
    <property type="match status" value="1"/>
</dbReference>
<dbReference type="Proteomes" id="UP000243350">
    <property type="component" value="Unassembled WGS sequence"/>
</dbReference>
<evidence type="ECO:0000313" key="10">
    <source>
        <dbReference type="Proteomes" id="UP000243350"/>
    </source>
</evidence>
<evidence type="ECO:0000256" key="4">
    <source>
        <dbReference type="ARBA" id="ARBA00032875"/>
    </source>
</evidence>
<dbReference type="InterPro" id="IPR020845">
    <property type="entry name" value="AMP-binding_CS"/>
</dbReference>
<evidence type="ECO:0000256" key="2">
    <source>
        <dbReference type="ARBA" id="ARBA00017625"/>
    </source>
</evidence>
<evidence type="ECO:0000313" key="9">
    <source>
        <dbReference type="Proteomes" id="UP000242547"/>
    </source>
</evidence>
<dbReference type="PANTHER" id="PTHR43201:SF5">
    <property type="entry name" value="MEDIUM-CHAIN ACYL-COA LIGASE ACSF2, MITOCHONDRIAL"/>
    <property type="match status" value="1"/>
</dbReference>
<evidence type="ECO:0000256" key="1">
    <source>
        <dbReference type="ARBA" id="ARBA00006432"/>
    </source>
</evidence>
<dbReference type="PROSITE" id="PS00455">
    <property type="entry name" value="AMP_BINDING"/>
    <property type="match status" value="1"/>
</dbReference>
<evidence type="ECO:0000256" key="3">
    <source>
        <dbReference type="ARBA" id="ARBA00022598"/>
    </source>
</evidence>
<dbReference type="InterPro" id="IPR042099">
    <property type="entry name" value="ANL_N_sf"/>
</dbReference>
<dbReference type="EMBL" id="PYZL01000032">
    <property type="protein sequence ID" value="PTE73393.1"/>
    <property type="molecule type" value="Genomic_DNA"/>
</dbReference>
<dbReference type="InterPro" id="IPR000873">
    <property type="entry name" value="AMP-dep_synth/lig_dom"/>
</dbReference>
<gene>
    <name evidence="7" type="ORF">BUY44_06030</name>
    <name evidence="8" type="ORF">BUY48_03635</name>
</gene>
<evidence type="ECO:0000313" key="8">
    <source>
        <dbReference type="EMBL" id="PTF16139.1"/>
    </source>
</evidence>
<evidence type="ECO:0000259" key="5">
    <source>
        <dbReference type="Pfam" id="PF00501"/>
    </source>
</evidence>
<dbReference type="GO" id="GO:0006631">
    <property type="term" value="P:fatty acid metabolic process"/>
    <property type="evidence" value="ECO:0007669"/>
    <property type="project" value="TreeGrafter"/>
</dbReference>
<dbReference type="GO" id="GO:0031956">
    <property type="term" value="F:medium-chain fatty acid-CoA ligase activity"/>
    <property type="evidence" value="ECO:0007669"/>
    <property type="project" value="TreeGrafter"/>
</dbReference>
<keyword evidence="3 7" id="KW-0436">Ligase</keyword>
<reference evidence="7" key="2">
    <citation type="submission" date="2018-03" db="EMBL/GenBank/DDBJ databases">
        <authorList>
            <person name="Keele B.F."/>
        </authorList>
    </citation>
    <scope>NUCLEOTIDE SEQUENCE</scope>
    <source>
        <strain evidence="8">SNUC 4143</strain>
        <strain evidence="7">SNUC 761</strain>
    </source>
</reference>
<dbReference type="Gene3D" id="3.40.50.12780">
    <property type="entry name" value="N-terminal domain of ligase-like"/>
    <property type="match status" value="1"/>
</dbReference>
<evidence type="ECO:0000259" key="6">
    <source>
        <dbReference type="Pfam" id="PF13193"/>
    </source>
</evidence>
<dbReference type="Proteomes" id="UP000242547">
    <property type="component" value="Unassembled WGS sequence"/>
</dbReference>
<feature type="domain" description="AMP-binding enzyme C-terminal" evidence="6">
    <location>
        <begin position="372"/>
        <end position="444"/>
    </location>
</feature>
<comment type="caution">
    <text evidence="7">The sequence shown here is derived from an EMBL/GenBank/DDBJ whole genome shotgun (WGS) entry which is preliminary data.</text>
</comment>
<dbReference type="AlphaFoldDB" id="A0A2T4KS45"/>
<organism evidence="7 9">
    <name type="scientific">Staphylococcus devriesei</name>
    <dbReference type="NCBI Taxonomy" id="586733"/>
    <lineage>
        <taxon>Bacteria</taxon>
        <taxon>Bacillati</taxon>
        <taxon>Bacillota</taxon>
        <taxon>Bacilli</taxon>
        <taxon>Bacillales</taxon>
        <taxon>Staphylococcaceae</taxon>
        <taxon>Staphylococcus</taxon>
    </lineage>
</organism>
<reference evidence="9 10" key="1">
    <citation type="journal article" date="2016" name="Front. Microbiol.">
        <title>Comprehensive Phylogenetic Analysis of Bovine Non-aureus Staphylococci Species Based on Whole-Genome Sequencing.</title>
        <authorList>
            <person name="Naushad S."/>
            <person name="Barkema H.W."/>
            <person name="Luby C."/>
            <person name="Condas L.A."/>
            <person name="Nobrega D.B."/>
            <person name="Carson D.A."/>
            <person name="De Buck J."/>
        </authorList>
    </citation>
    <scope>NUCLEOTIDE SEQUENCE [LARGE SCALE GENOMIC DNA]</scope>
    <source>
        <strain evidence="8 10">SNUC 4143</strain>
        <strain evidence="7 9">SNUC 761</strain>
    </source>
</reference>
<accession>A0A2T4KS45</accession>
<sequence length="461" mass="52454">MLEILRKLQDYAISQPDCIALQFDDETLTYKELYQTVIYTKSQFPNLTEGTRVGLLSDVPMSNMIHYFAILMSHGVPCFLDAQWSQTTIDELISTYHIEYIISSDKRLLPTSLCEAQTSIEEEQSQITQLLHIGFTSGTTGLPKAYYRNEPSWLASYVENEKLLHHNERLLIAPGPLAHSLSLYTCIFALYSGRTFVGQCSFNARKLMLQLQQQTQNCALFLVPTMLYQLINLDIPCPCLTSIFSSGAKLSPQLFQQVTRQFSKANIIEFFGTSEASFISYNFNQTAPTQSVGYIFNNVNIQLEEQDANNIGLLKVQSNMIYSGYVNRKVVTPNSWIETGDFAYIKDNHLYLVGRKSERLIIGGKNVYPNAIEQRVKQLEGIEEAIVIGEPHRRFGEIAVLIYIGDYELDYVTLRRYLQQTLSRYEVPSKLVKVNTLPYTNSGKVARGSVRSLYLKGEFKS</sequence>